<comment type="caution">
    <text evidence="2">The sequence shown here is derived from an EMBL/GenBank/DDBJ whole genome shotgun (WGS) entry which is preliminary data.</text>
</comment>
<feature type="region of interest" description="Disordered" evidence="1">
    <location>
        <begin position="1"/>
        <end position="29"/>
    </location>
</feature>
<dbReference type="EMBL" id="JAHMHS010000092">
    <property type="protein sequence ID" value="KAK1720186.1"/>
    <property type="molecule type" value="Genomic_DNA"/>
</dbReference>
<sequence>MSSSWLWNGARHRAGRKGEKGKEGGGGSHFREVTLLSPCRHLKQVQCGSRSKFRITSTNQSWHRDLDSEKGQFQSVEDFRKVFSDHVLARCEPSLEGANALACLVAVKTGVSKRLPTMIEVLLLKGIFWAFGSKELENKSDECLEVICRRQVTTFT</sequence>
<protein>
    <submittedName>
        <fullName evidence="2">Uncharacterized protein</fullName>
    </submittedName>
</protein>
<keyword evidence="3" id="KW-1185">Reference proteome</keyword>
<dbReference type="AlphaFoldDB" id="A0AAD8UEW0"/>
<dbReference type="RefSeq" id="XP_060361697.1">
    <property type="nucleotide sequence ID" value="XM_060512912.1"/>
</dbReference>
<gene>
    <name evidence="2" type="ORF">BDZ83DRAFT_733202</name>
</gene>
<dbReference type="Proteomes" id="UP001244207">
    <property type="component" value="Unassembled WGS sequence"/>
</dbReference>
<proteinExistence type="predicted"/>
<accession>A0AAD8UEW0</accession>
<reference evidence="2" key="1">
    <citation type="submission" date="2021-12" db="EMBL/GenBank/DDBJ databases">
        <title>Comparative genomics, transcriptomics and evolutionary studies reveal genomic signatures of adaptation to plant cell wall in hemibiotrophic fungi.</title>
        <authorList>
            <consortium name="DOE Joint Genome Institute"/>
            <person name="Baroncelli R."/>
            <person name="Diaz J.F."/>
            <person name="Benocci T."/>
            <person name="Peng M."/>
            <person name="Battaglia E."/>
            <person name="Haridas S."/>
            <person name="Andreopoulos W."/>
            <person name="Labutti K."/>
            <person name="Pangilinan J."/>
            <person name="Floch G.L."/>
            <person name="Makela M.R."/>
            <person name="Henrissat B."/>
            <person name="Grigoriev I.V."/>
            <person name="Crouch J.A."/>
            <person name="De Vries R.P."/>
            <person name="Sukno S.A."/>
            <person name="Thon M.R."/>
        </authorList>
    </citation>
    <scope>NUCLEOTIDE SEQUENCE</scope>
    <source>
        <strain evidence="2">CBS 112980</strain>
    </source>
</reference>
<evidence type="ECO:0000256" key="1">
    <source>
        <dbReference type="SAM" id="MobiDB-lite"/>
    </source>
</evidence>
<evidence type="ECO:0000313" key="2">
    <source>
        <dbReference type="EMBL" id="KAK1720186.1"/>
    </source>
</evidence>
<name>A0AAD8UEW0_GLOAC</name>
<evidence type="ECO:0000313" key="3">
    <source>
        <dbReference type="Proteomes" id="UP001244207"/>
    </source>
</evidence>
<dbReference type="GeneID" id="85396810"/>
<organism evidence="2 3">
    <name type="scientific">Glomerella acutata</name>
    <name type="common">Colletotrichum acutatum</name>
    <dbReference type="NCBI Taxonomy" id="27357"/>
    <lineage>
        <taxon>Eukaryota</taxon>
        <taxon>Fungi</taxon>
        <taxon>Dikarya</taxon>
        <taxon>Ascomycota</taxon>
        <taxon>Pezizomycotina</taxon>
        <taxon>Sordariomycetes</taxon>
        <taxon>Hypocreomycetidae</taxon>
        <taxon>Glomerellales</taxon>
        <taxon>Glomerellaceae</taxon>
        <taxon>Colletotrichum</taxon>
        <taxon>Colletotrichum acutatum species complex</taxon>
    </lineage>
</organism>